<dbReference type="AlphaFoldDB" id="A0A1D9G1R4"/>
<keyword evidence="2" id="KW-0067">ATP-binding</keyword>
<sequence>MPFNFFHLPYSLLPAPCSLKKIISHLSTSTPMSLIKKIYNKFQPFYPLPANAPAYVNCSEVRGDDNIFREIGKTILFSDQATCQLYTGHRGVGKSTELLRLEDYLQKNGCFVVYFPATEGDIDEIDAQYTDILLACTRNILDKLKDYAAPNPLLNWLESRWTELKDLALSEVEFEKLTVEAQIQIFSKLTTTLRRNPNSRETIRKQVDNYSVSLIAALNEFIKDAQHKLPEEKSNIVVIADNLDRIIPLEKGNDRTSHEEIFLDYSSQLTALNCHVVYTVPISLAYSSQATELRNIYGTPQVLPMIMVKNRDNKPYSEGLDKLKEVIEKRVHLVDSTIDIDTQIFDSQDSRIELCAMTGGHVRELMLLMQSVMRYIDDFPITTKIVRRTVSDARDSTYRNAVSSEEWQKLAEVSVSKTIPNDEDYRSLLFRRCVLEYREFDGEGNPVRWYDVHPVIEGTSEFKSALDELNNSKHSAVSRQPSVVHNSD</sequence>
<dbReference type="Proteomes" id="UP000176944">
    <property type="component" value="Chromosome"/>
</dbReference>
<dbReference type="InterPro" id="IPR011646">
    <property type="entry name" value="KAP_P-loop"/>
</dbReference>
<dbReference type="SUPFAM" id="SSF52540">
    <property type="entry name" value="P-loop containing nucleoside triphosphate hydrolases"/>
    <property type="match status" value="1"/>
</dbReference>
<evidence type="ECO:0000259" key="1">
    <source>
        <dbReference type="Pfam" id="PF07693"/>
    </source>
</evidence>
<organism evidence="2">
    <name type="scientific">Moorena producens (strain JHB)</name>
    <dbReference type="NCBI Taxonomy" id="1454205"/>
    <lineage>
        <taxon>Bacteria</taxon>
        <taxon>Bacillati</taxon>
        <taxon>Cyanobacteriota</taxon>
        <taxon>Cyanophyceae</taxon>
        <taxon>Coleofasciculales</taxon>
        <taxon>Coleofasciculaceae</taxon>
        <taxon>Moorena</taxon>
    </lineage>
</organism>
<protein>
    <submittedName>
        <fullName evidence="2">ATP-binding protein</fullName>
    </submittedName>
</protein>
<accession>A0A1D9G1R4</accession>
<keyword evidence="2" id="KW-0547">Nucleotide-binding</keyword>
<proteinExistence type="predicted"/>
<reference evidence="2" key="2">
    <citation type="submission" date="2022-10" db="EMBL/GenBank/DDBJ databases">
        <authorList>
            <person name="Ngo T.-E."/>
        </authorList>
    </citation>
    <scope>NUCLEOTIDE SEQUENCE</scope>
    <source>
        <strain evidence="2">JHB</strain>
    </source>
</reference>
<dbReference type="GO" id="GO:0005524">
    <property type="term" value="F:ATP binding"/>
    <property type="evidence" value="ECO:0007669"/>
    <property type="project" value="UniProtKB-KW"/>
</dbReference>
<evidence type="ECO:0000313" key="2">
    <source>
        <dbReference type="EMBL" id="AOY81557.2"/>
    </source>
</evidence>
<dbReference type="InterPro" id="IPR027417">
    <property type="entry name" value="P-loop_NTPase"/>
</dbReference>
<dbReference type="EMBL" id="CP017708">
    <property type="protein sequence ID" value="AOY81557.2"/>
    <property type="molecule type" value="Genomic_DNA"/>
</dbReference>
<reference evidence="2" key="1">
    <citation type="journal article" date="2017" name="Proc. Natl. Acad. Sci. U.S.A.">
        <title>Comparative genomics uncovers the prolific and distinctive metabolic potential of the cyanobacterial genus Moorea.</title>
        <authorList>
            <person name="Leao T."/>
            <person name="Castelao G."/>
            <person name="Korobeynikov A."/>
            <person name="Monroe E.A."/>
            <person name="Podell S."/>
            <person name="Glukhov E."/>
            <person name="Allen E.E."/>
            <person name="Gerwick W.H."/>
            <person name="Gerwick L."/>
        </authorList>
    </citation>
    <scope>NUCLEOTIDE SEQUENCE</scope>
    <source>
        <strain evidence="2">JHB</strain>
    </source>
</reference>
<gene>
    <name evidence="2" type="ORF">BJP36_18205</name>
</gene>
<name>A0A1D9G1R4_MOOP1</name>
<dbReference type="Pfam" id="PF07693">
    <property type="entry name" value="KAP_NTPase"/>
    <property type="match status" value="1"/>
</dbReference>
<feature type="domain" description="KAP NTPase" evidence="1">
    <location>
        <begin position="87"/>
        <end position="246"/>
    </location>
</feature>